<dbReference type="Proteomes" id="UP000826212">
    <property type="component" value="Chromosome"/>
</dbReference>
<proteinExistence type="predicted"/>
<evidence type="ECO:0000313" key="1">
    <source>
        <dbReference type="EMBL" id="QZE13962.1"/>
    </source>
</evidence>
<reference evidence="1" key="1">
    <citation type="submission" date="2021-08" db="EMBL/GenBank/DDBJ databases">
        <title>Novel anaerobic bacterium isolated from sea squirt in East Sea, Republic of Korea.</title>
        <authorList>
            <person name="Nguyen T.H."/>
            <person name="Li Z."/>
            <person name="Lee Y.-J."/>
            <person name="Ko J."/>
            <person name="Kim S.-G."/>
        </authorList>
    </citation>
    <scope>NUCLEOTIDE SEQUENCE</scope>
    <source>
        <strain evidence="1">KCTC 25031</strain>
    </source>
</reference>
<organism evidence="1 2">
    <name type="scientific">Halosquirtibacter laminarini</name>
    <dbReference type="NCBI Taxonomy" id="3374600"/>
    <lineage>
        <taxon>Bacteria</taxon>
        <taxon>Pseudomonadati</taxon>
        <taxon>Bacteroidota</taxon>
        <taxon>Bacteroidia</taxon>
        <taxon>Marinilabiliales</taxon>
        <taxon>Prolixibacteraceae</taxon>
        <taxon>Halosquirtibacter</taxon>
    </lineage>
</organism>
<keyword evidence="2" id="KW-1185">Reference proteome</keyword>
<gene>
    <name evidence="1" type="ORF">K4L44_15750</name>
</gene>
<protein>
    <submittedName>
        <fullName evidence="1">S41 family peptidase</fullName>
    </submittedName>
</protein>
<evidence type="ECO:0000313" key="2">
    <source>
        <dbReference type="Proteomes" id="UP000826212"/>
    </source>
</evidence>
<sequence>MKNKYTKIVASLLLLGTLFVGLLSFDRDSKNFKIAKNLDIYYSLFRELNLFYVDSISPEKIVKTSIDKMLETLDPYTVYIPEQDMDDFEFMTTGEYGGIGAVISKHDDHVVVAEPYEGFPAQKSGLKAGDEFLEIDGVDVRKHKTQDVSSLLKGNIGETLKIKVKRVGEKSPLTFKLTREKIHVDAVPYYGMLNEDVGYVRLKSFTLNCGDDVKRAILELKEKHHAKKLVFDLRSNPGGLLIEAVKIANLFVNKGEEIVSTKGKVTTWDKVYKAPVAPLDTVMPLVVLVNRGSASASEIVTGAIQDLDRGVVIGRRTFGKGLVQTTRDLSYNSKLKVTTAKYYIPSGRCIQALDYSHRNEDGSVGTIPDSLITEFSTRNGRKVYDGGGITPDLEIAPEYFSSLSIHLIRDFMVFDYATDFVSKHKTIAPVEDFEITDEMYNDFVSYVKSQDFTYESISEKLLEKVMEKAKKEKYYDLSKDDFTQLKEKLAPNLDKDLEAFRPEICDLLKGELIVRYYYQKGQIESALKDDIEIKKAKDILNDMDKYNSLLESGRVIKHED</sequence>
<name>A0AC61NP71_9BACT</name>
<dbReference type="EMBL" id="CP081303">
    <property type="protein sequence ID" value="QZE13962.1"/>
    <property type="molecule type" value="Genomic_DNA"/>
</dbReference>
<accession>A0AC61NP71</accession>